<dbReference type="AlphaFoldDB" id="X1QIU2"/>
<dbReference type="EMBL" id="BARV01043200">
    <property type="protein sequence ID" value="GAI54736.1"/>
    <property type="molecule type" value="Genomic_DNA"/>
</dbReference>
<feature type="non-terminal residue" evidence="1">
    <location>
        <position position="1"/>
    </location>
</feature>
<comment type="caution">
    <text evidence="1">The sequence shown here is derived from an EMBL/GenBank/DDBJ whole genome shotgun (WGS) entry which is preliminary data.</text>
</comment>
<gene>
    <name evidence="1" type="ORF">S06H3_64599</name>
    <name evidence="2" type="ORF">S06H3_64601</name>
</gene>
<sequence>HGTQGGAPSKFYFIVVNKRLEPMERILAWMVSHVKQVQMDV</sequence>
<name>X1QIU2_9ZZZZ</name>
<evidence type="ECO:0000313" key="1">
    <source>
        <dbReference type="EMBL" id="GAI54736.1"/>
    </source>
</evidence>
<reference evidence="1" key="1">
    <citation type="journal article" date="2014" name="Front. Microbiol.">
        <title>High frequency of phylogenetically diverse reductive dehalogenase-homologous genes in deep subseafloor sedimentary metagenomes.</title>
        <authorList>
            <person name="Kawai M."/>
            <person name="Futagami T."/>
            <person name="Toyoda A."/>
            <person name="Takaki Y."/>
            <person name="Nishi S."/>
            <person name="Hori S."/>
            <person name="Arai W."/>
            <person name="Tsubouchi T."/>
            <person name="Morono Y."/>
            <person name="Uchiyama I."/>
            <person name="Ito T."/>
            <person name="Fujiyama A."/>
            <person name="Inagaki F."/>
            <person name="Takami H."/>
        </authorList>
    </citation>
    <scope>NUCLEOTIDE SEQUENCE</scope>
    <source>
        <strain evidence="1">Expedition CK06-06</strain>
    </source>
</reference>
<organism evidence="1">
    <name type="scientific">marine sediment metagenome</name>
    <dbReference type="NCBI Taxonomy" id="412755"/>
    <lineage>
        <taxon>unclassified sequences</taxon>
        <taxon>metagenomes</taxon>
        <taxon>ecological metagenomes</taxon>
    </lineage>
</organism>
<dbReference type="EMBL" id="BARV01043203">
    <property type="protein sequence ID" value="GAI54763.1"/>
    <property type="molecule type" value="Genomic_DNA"/>
</dbReference>
<protein>
    <submittedName>
        <fullName evidence="1">Uncharacterized protein</fullName>
    </submittedName>
</protein>
<accession>X1QIU2</accession>
<proteinExistence type="predicted"/>
<evidence type="ECO:0000313" key="2">
    <source>
        <dbReference type="EMBL" id="GAI54763.1"/>
    </source>
</evidence>